<dbReference type="InterPro" id="IPR036259">
    <property type="entry name" value="MFS_trans_sf"/>
</dbReference>
<sequence length="651" mass="71401">MARFLGLRGARCFGYAQGVMGGLLTVPAFLGRFPQVDTINNSSAYNAKIQGAVVGTWNLGCFVSAILTIFLGDYLGRRKTLMLGLTVWVIGEIIQSSSYSFGQFIAGRAIAGFGNGFTTATVPAYQAECVKSHRKGTILMISAGAFIALGLALSYWLVFAFSYLSSASAAWRVPVAFQIVFAIPAFLALLYLPESPRWLILTGRENEALTVLAALNDEDIEGPEIRDEFLQIKDAILVMSQGNTSSLASNKARRNLHRVVLAYGVQVFQQMSGINLALQYLAIMFFTQMSYTGWVARLLGACAATEYFLASFITVVGIDRFWGRRSLMMFGAAGMCLCMVLLTVLLYLWQVHAVGGTNIAATIFLFAFSTFFAIGWQGMAWLYQVEVVPLRIRGPANALSTSANWLFNFVVVLITPIALHNIRYLTYAIFACTNCAIVPLVYLFYPETAYRSLEEVDVLFHMASETPGNAWLNVVKIAKEEPLWFGKKGDVEFDYEASAWHQRHVQHFGSGSTLGGSAENEKMDNTPRSGDMRGGHATASPQRGPKASGATSEKKRVHNRRGQDAELDRPSSVLNTPRNTSWQRSYSAHSDPHWTASALAPAPLNVPSRPSNSGTARALRGQRAGGRLIYRMGWTRMEVGPWVDVVGVGRA</sequence>
<dbReference type="GO" id="GO:0016020">
    <property type="term" value="C:membrane"/>
    <property type="evidence" value="ECO:0007669"/>
    <property type="project" value="UniProtKB-SubCell"/>
</dbReference>
<dbReference type="AlphaFoldDB" id="A0A6A6IHM6"/>
<feature type="domain" description="Major facilitator superfamily (MFS) profile" evidence="9">
    <location>
        <begin position="2"/>
        <end position="449"/>
    </location>
</feature>
<dbReference type="NCBIfam" id="TIGR00879">
    <property type="entry name" value="SP"/>
    <property type="match status" value="1"/>
</dbReference>
<feature type="transmembrane region" description="Helical" evidence="8">
    <location>
        <begin position="138"/>
        <end position="163"/>
    </location>
</feature>
<protein>
    <recommendedName>
        <fullName evidence="9">Major facilitator superfamily (MFS) profile domain-containing protein</fullName>
    </recommendedName>
</protein>
<dbReference type="PROSITE" id="PS00217">
    <property type="entry name" value="SUGAR_TRANSPORT_2"/>
    <property type="match status" value="1"/>
</dbReference>
<feature type="transmembrane region" description="Helical" evidence="8">
    <location>
        <begin position="260"/>
        <end position="282"/>
    </location>
</feature>
<feature type="transmembrane region" description="Helical" evidence="8">
    <location>
        <begin position="327"/>
        <end position="349"/>
    </location>
</feature>
<evidence type="ECO:0000256" key="7">
    <source>
        <dbReference type="SAM" id="MobiDB-lite"/>
    </source>
</evidence>
<feature type="transmembrane region" description="Helical" evidence="8">
    <location>
        <begin position="361"/>
        <end position="383"/>
    </location>
</feature>
<keyword evidence="6 8" id="KW-0472">Membrane</keyword>
<feature type="transmembrane region" description="Helical" evidence="8">
    <location>
        <begin position="50"/>
        <end position="72"/>
    </location>
</feature>
<evidence type="ECO:0000256" key="8">
    <source>
        <dbReference type="SAM" id="Phobius"/>
    </source>
</evidence>
<evidence type="ECO:0000256" key="5">
    <source>
        <dbReference type="ARBA" id="ARBA00022989"/>
    </source>
</evidence>
<feature type="compositionally biased region" description="Basic and acidic residues" evidence="7">
    <location>
        <begin position="519"/>
        <end position="534"/>
    </location>
</feature>
<dbReference type="InterPro" id="IPR005828">
    <property type="entry name" value="MFS_sugar_transport-like"/>
</dbReference>
<feature type="transmembrane region" description="Helical" evidence="8">
    <location>
        <begin position="12"/>
        <end position="30"/>
    </location>
</feature>
<reference evidence="10" key="1">
    <citation type="journal article" date="2020" name="Stud. Mycol.">
        <title>101 Dothideomycetes genomes: a test case for predicting lifestyles and emergence of pathogens.</title>
        <authorList>
            <person name="Haridas S."/>
            <person name="Albert R."/>
            <person name="Binder M."/>
            <person name="Bloem J."/>
            <person name="Labutti K."/>
            <person name="Salamov A."/>
            <person name="Andreopoulos B."/>
            <person name="Baker S."/>
            <person name="Barry K."/>
            <person name="Bills G."/>
            <person name="Bluhm B."/>
            <person name="Cannon C."/>
            <person name="Castanera R."/>
            <person name="Culley D."/>
            <person name="Daum C."/>
            <person name="Ezra D."/>
            <person name="Gonzalez J."/>
            <person name="Henrissat B."/>
            <person name="Kuo A."/>
            <person name="Liang C."/>
            <person name="Lipzen A."/>
            <person name="Lutzoni F."/>
            <person name="Magnuson J."/>
            <person name="Mondo S."/>
            <person name="Nolan M."/>
            <person name="Ohm R."/>
            <person name="Pangilinan J."/>
            <person name="Park H.-J."/>
            <person name="Ramirez L."/>
            <person name="Alfaro M."/>
            <person name="Sun H."/>
            <person name="Tritt A."/>
            <person name="Yoshinaga Y."/>
            <person name="Zwiers L.-H."/>
            <person name="Turgeon B."/>
            <person name="Goodwin S."/>
            <person name="Spatafora J."/>
            <person name="Crous P."/>
            <person name="Grigoriev I."/>
        </authorList>
    </citation>
    <scope>NUCLEOTIDE SEQUENCE</scope>
    <source>
        <strain evidence="10">CBS 122368</strain>
    </source>
</reference>
<evidence type="ECO:0000256" key="4">
    <source>
        <dbReference type="ARBA" id="ARBA00022692"/>
    </source>
</evidence>
<dbReference type="PANTHER" id="PTHR48022:SF68">
    <property type="entry name" value="MAJOR FACILITATOR SUPERFAMILY (MFS) PROFILE DOMAIN-CONTAINING PROTEIN-RELATED"/>
    <property type="match status" value="1"/>
</dbReference>
<dbReference type="EMBL" id="ML987194">
    <property type="protein sequence ID" value="KAF2249677.1"/>
    <property type="molecule type" value="Genomic_DNA"/>
</dbReference>
<dbReference type="Pfam" id="PF00083">
    <property type="entry name" value="Sugar_tr"/>
    <property type="match status" value="1"/>
</dbReference>
<comment type="similarity">
    <text evidence="2">Belongs to the major facilitator superfamily. Sugar transporter (TC 2.A.1.1) family.</text>
</comment>
<dbReference type="RefSeq" id="XP_033684681.1">
    <property type="nucleotide sequence ID" value="XM_033826749.1"/>
</dbReference>
<evidence type="ECO:0000256" key="1">
    <source>
        <dbReference type="ARBA" id="ARBA00004141"/>
    </source>
</evidence>
<evidence type="ECO:0000313" key="11">
    <source>
        <dbReference type="Proteomes" id="UP000800094"/>
    </source>
</evidence>
<keyword evidence="3" id="KW-0813">Transport</keyword>
<dbReference type="PRINTS" id="PR00171">
    <property type="entry name" value="SUGRTRNSPORT"/>
</dbReference>
<dbReference type="Proteomes" id="UP000800094">
    <property type="component" value="Unassembled WGS sequence"/>
</dbReference>
<dbReference type="PROSITE" id="PS50850">
    <property type="entry name" value="MFS"/>
    <property type="match status" value="1"/>
</dbReference>
<comment type="subcellular location">
    <subcellularLocation>
        <location evidence="1">Membrane</location>
        <topology evidence="1">Multi-pass membrane protein</topology>
    </subcellularLocation>
</comment>
<proteinExistence type="inferred from homology"/>
<dbReference type="OrthoDB" id="6612291at2759"/>
<accession>A0A6A6IHM6</accession>
<feature type="transmembrane region" description="Helical" evidence="8">
    <location>
        <begin position="169"/>
        <end position="192"/>
    </location>
</feature>
<keyword evidence="5 8" id="KW-1133">Transmembrane helix</keyword>
<evidence type="ECO:0000259" key="9">
    <source>
        <dbReference type="PROSITE" id="PS50850"/>
    </source>
</evidence>
<name>A0A6A6IHM6_9PLEO</name>
<organism evidence="10 11">
    <name type="scientific">Trematosphaeria pertusa</name>
    <dbReference type="NCBI Taxonomy" id="390896"/>
    <lineage>
        <taxon>Eukaryota</taxon>
        <taxon>Fungi</taxon>
        <taxon>Dikarya</taxon>
        <taxon>Ascomycota</taxon>
        <taxon>Pezizomycotina</taxon>
        <taxon>Dothideomycetes</taxon>
        <taxon>Pleosporomycetidae</taxon>
        <taxon>Pleosporales</taxon>
        <taxon>Massarineae</taxon>
        <taxon>Trematosphaeriaceae</taxon>
        <taxon>Trematosphaeria</taxon>
    </lineage>
</organism>
<dbReference type="InterPro" id="IPR020846">
    <property type="entry name" value="MFS_dom"/>
</dbReference>
<keyword evidence="11" id="KW-1185">Reference proteome</keyword>
<feature type="transmembrane region" description="Helical" evidence="8">
    <location>
        <begin position="424"/>
        <end position="445"/>
    </location>
</feature>
<feature type="region of interest" description="Disordered" evidence="7">
    <location>
        <begin position="601"/>
        <end position="620"/>
    </location>
</feature>
<evidence type="ECO:0000256" key="2">
    <source>
        <dbReference type="ARBA" id="ARBA00010992"/>
    </source>
</evidence>
<evidence type="ECO:0000313" key="10">
    <source>
        <dbReference type="EMBL" id="KAF2249677.1"/>
    </source>
</evidence>
<dbReference type="SUPFAM" id="SSF103473">
    <property type="entry name" value="MFS general substrate transporter"/>
    <property type="match status" value="1"/>
</dbReference>
<dbReference type="InterPro" id="IPR003663">
    <property type="entry name" value="Sugar/inositol_transpt"/>
</dbReference>
<evidence type="ECO:0000256" key="6">
    <source>
        <dbReference type="ARBA" id="ARBA00023136"/>
    </source>
</evidence>
<dbReference type="InterPro" id="IPR005829">
    <property type="entry name" value="Sugar_transporter_CS"/>
</dbReference>
<dbReference type="GO" id="GO:0005351">
    <property type="term" value="F:carbohydrate:proton symporter activity"/>
    <property type="evidence" value="ECO:0007669"/>
    <property type="project" value="TreeGrafter"/>
</dbReference>
<dbReference type="PANTHER" id="PTHR48022">
    <property type="entry name" value="PLASTIDIC GLUCOSE TRANSPORTER 4"/>
    <property type="match status" value="1"/>
</dbReference>
<feature type="transmembrane region" description="Helical" evidence="8">
    <location>
        <begin position="294"/>
        <end position="315"/>
    </location>
</feature>
<gene>
    <name evidence="10" type="ORF">BU26DRAFT_504132</name>
</gene>
<dbReference type="Gene3D" id="1.20.1250.20">
    <property type="entry name" value="MFS general substrate transporter like domains"/>
    <property type="match status" value="1"/>
</dbReference>
<dbReference type="GeneID" id="54580079"/>
<evidence type="ECO:0000256" key="3">
    <source>
        <dbReference type="ARBA" id="ARBA00022448"/>
    </source>
</evidence>
<keyword evidence="4 8" id="KW-0812">Transmembrane</keyword>
<dbReference type="InterPro" id="IPR050360">
    <property type="entry name" value="MFS_Sugar_Transporters"/>
</dbReference>
<feature type="transmembrane region" description="Helical" evidence="8">
    <location>
        <begin position="395"/>
        <end position="418"/>
    </location>
</feature>
<feature type="compositionally biased region" description="Polar residues" evidence="7">
    <location>
        <begin position="572"/>
        <end position="588"/>
    </location>
</feature>
<feature type="region of interest" description="Disordered" evidence="7">
    <location>
        <begin position="510"/>
        <end position="588"/>
    </location>
</feature>